<evidence type="ECO:0000256" key="5">
    <source>
        <dbReference type="ARBA" id="ARBA00022807"/>
    </source>
</evidence>
<comment type="similarity">
    <text evidence="1">Belongs to the peptidase C1 family.</text>
</comment>
<proteinExistence type="inferred from homology"/>
<keyword evidence="9" id="KW-1185">Reference proteome</keyword>
<evidence type="ECO:0000256" key="1">
    <source>
        <dbReference type="ARBA" id="ARBA00008455"/>
    </source>
</evidence>
<protein>
    <recommendedName>
        <fullName evidence="7">Peptidase C1A papain C-terminal domain-containing protein</fullName>
    </recommendedName>
</protein>
<name>A0A6D2IT46_9BRAS</name>
<dbReference type="SMART" id="SM00645">
    <property type="entry name" value="Pept_C1"/>
    <property type="match status" value="1"/>
</dbReference>
<keyword evidence="6" id="KW-1015">Disulfide bond</keyword>
<dbReference type="PROSITE" id="PS00640">
    <property type="entry name" value="THIOL_PROTEASE_ASN"/>
    <property type="match status" value="1"/>
</dbReference>
<evidence type="ECO:0000313" key="8">
    <source>
        <dbReference type="EMBL" id="CAA7028707.1"/>
    </source>
</evidence>
<dbReference type="SUPFAM" id="SSF54001">
    <property type="entry name" value="Cysteine proteinases"/>
    <property type="match status" value="1"/>
</dbReference>
<feature type="domain" description="Peptidase C1A papain C-terminal" evidence="7">
    <location>
        <begin position="159"/>
        <end position="373"/>
    </location>
</feature>
<dbReference type="EMBL" id="CACVBM020001073">
    <property type="protein sequence ID" value="CAA7028707.1"/>
    <property type="molecule type" value="Genomic_DNA"/>
</dbReference>
<dbReference type="CDD" id="cd02248">
    <property type="entry name" value="Peptidase_C1A"/>
    <property type="match status" value="1"/>
</dbReference>
<dbReference type="PANTHER" id="PTHR12411">
    <property type="entry name" value="CYSTEINE PROTEASE FAMILY C1-RELATED"/>
    <property type="match status" value="1"/>
</dbReference>
<dbReference type="InterPro" id="IPR013128">
    <property type="entry name" value="Peptidase_C1A"/>
</dbReference>
<evidence type="ECO:0000256" key="4">
    <source>
        <dbReference type="ARBA" id="ARBA00022801"/>
    </source>
</evidence>
<dbReference type="InterPro" id="IPR000668">
    <property type="entry name" value="Peptidase_C1A_C"/>
</dbReference>
<organism evidence="8 9">
    <name type="scientific">Microthlaspi erraticum</name>
    <dbReference type="NCBI Taxonomy" id="1685480"/>
    <lineage>
        <taxon>Eukaryota</taxon>
        <taxon>Viridiplantae</taxon>
        <taxon>Streptophyta</taxon>
        <taxon>Embryophyta</taxon>
        <taxon>Tracheophyta</taxon>
        <taxon>Spermatophyta</taxon>
        <taxon>Magnoliopsida</taxon>
        <taxon>eudicotyledons</taxon>
        <taxon>Gunneridae</taxon>
        <taxon>Pentapetalae</taxon>
        <taxon>rosids</taxon>
        <taxon>malvids</taxon>
        <taxon>Brassicales</taxon>
        <taxon>Brassicaceae</taxon>
        <taxon>Coluteocarpeae</taxon>
        <taxon>Microthlaspi</taxon>
    </lineage>
</organism>
<comment type="caution">
    <text evidence="8">The sequence shown here is derived from an EMBL/GenBank/DDBJ whole genome shotgun (WGS) entry which is preliminary data.</text>
</comment>
<sequence length="376" mass="41092">MISQMQELNQARLTAIHHFLINLVVLNSLARASFEFDPAKQRDHESGWFNLNLGIKLASCSDSLSVVDARKPFITPQVEIPSPPIGQSSPSQTSLISYVENFNNNGNHSYKLGVNKFTDWSEEEFLATHTGLNGFNLTSPSEVVDETMPSWSWNISNVVATSKDWRKEGAVTPVKMQGQCGGCWAFAAIAAVEGLTKISRGNIVSLSEQQLIDCDKSYDGCNGGTMEEAFTYIAQNGGISSEHAYPYQEKEGSCQSNAEPAMQISGFRNVLANNEAALLEAVSRQPISVSMDADGPGFLHYSSGVFDAPECGFSISHSVTFVGYGTSPEGVKYWLAKNSWGETWGENGYIRIRRDVAWPQGMCGVAQFPSYPVVSH</sequence>
<evidence type="ECO:0000259" key="7">
    <source>
        <dbReference type="SMART" id="SM00645"/>
    </source>
</evidence>
<dbReference type="OrthoDB" id="10253408at2759"/>
<keyword evidence="4" id="KW-0378">Hydrolase</keyword>
<dbReference type="AlphaFoldDB" id="A0A6D2IT46"/>
<evidence type="ECO:0000256" key="6">
    <source>
        <dbReference type="ARBA" id="ARBA00023157"/>
    </source>
</evidence>
<dbReference type="Proteomes" id="UP000467841">
    <property type="component" value="Unassembled WGS sequence"/>
</dbReference>
<dbReference type="PRINTS" id="PR00705">
    <property type="entry name" value="PAPAIN"/>
</dbReference>
<reference evidence="8" key="1">
    <citation type="submission" date="2020-01" db="EMBL/GenBank/DDBJ databases">
        <authorList>
            <person name="Mishra B."/>
        </authorList>
    </citation>
    <scope>NUCLEOTIDE SEQUENCE [LARGE SCALE GENOMIC DNA]</scope>
</reference>
<keyword evidence="2" id="KW-0645">Protease</keyword>
<evidence type="ECO:0000256" key="3">
    <source>
        <dbReference type="ARBA" id="ARBA00022729"/>
    </source>
</evidence>
<dbReference type="FunFam" id="3.90.70.10:FF:000067">
    <property type="entry name" value="Senescence-specific cysteine protease"/>
    <property type="match status" value="1"/>
</dbReference>
<evidence type="ECO:0000256" key="2">
    <source>
        <dbReference type="ARBA" id="ARBA00022670"/>
    </source>
</evidence>
<dbReference type="Pfam" id="PF00112">
    <property type="entry name" value="Peptidase_C1"/>
    <property type="match status" value="1"/>
</dbReference>
<dbReference type="GO" id="GO:0006508">
    <property type="term" value="P:proteolysis"/>
    <property type="evidence" value="ECO:0007669"/>
    <property type="project" value="UniProtKB-KW"/>
</dbReference>
<evidence type="ECO:0000313" key="9">
    <source>
        <dbReference type="Proteomes" id="UP000467841"/>
    </source>
</evidence>
<dbReference type="InterPro" id="IPR039417">
    <property type="entry name" value="Peptidase_C1A_papain-like"/>
</dbReference>
<dbReference type="InterPro" id="IPR013201">
    <property type="entry name" value="Prot_inhib_I29"/>
</dbReference>
<dbReference type="InterPro" id="IPR025661">
    <property type="entry name" value="Pept_asp_AS"/>
</dbReference>
<dbReference type="InterPro" id="IPR000169">
    <property type="entry name" value="Pept_cys_AS"/>
</dbReference>
<dbReference type="Pfam" id="PF08246">
    <property type="entry name" value="Inhibitor_I29"/>
    <property type="match status" value="1"/>
</dbReference>
<keyword evidence="5" id="KW-0788">Thiol protease</keyword>
<dbReference type="InterPro" id="IPR038765">
    <property type="entry name" value="Papain-like_cys_pep_sf"/>
</dbReference>
<dbReference type="Gene3D" id="3.90.70.10">
    <property type="entry name" value="Cysteine proteinases"/>
    <property type="match status" value="1"/>
</dbReference>
<gene>
    <name evidence="8" type="ORF">MERR_LOCUS15942</name>
</gene>
<keyword evidence="3" id="KW-0732">Signal</keyword>
<dbReference type="PROSITE" id="PS00139">
    <property type="entry name" value="THIOL_PROTEASE_CYS"/>
    <property type="match status" value="1"/>
</dbReference>
<accession>A0A6D2IT46</accession>
<dbReference type="GO" id="GO:0008234">
    <property type="term" value="F:cysteine-type peptidase activity"/>
    <property type="evidence" value="ECO:0007669"/>
    <property type="project" value="UniProtKB-KW"/>
</dbReference>